<sequence length="314" mass="36257">NLSMARQPREGSEEFDQRQKAYQRVMTPRDSSQAQKTTNPPAQTFASALRIRGMIQLLHVFDARDGTSSNIPDQHVRLWQDKDNGTVVANDPKYPGDQVDLPDYPHEEYDRLRLQYQERWNEGFQKRMDDRWNSTKKEARSGNPPMSSRQPNDRPSNAPKKNLRFSFKGKDGSCYACRGFGHFMNDPKCPKKTEKVHFARMMEEDEVDDETTFYISAGSDSEVQPDPGQMEQEGDAYAAALYDNEYEADDLYACNGYSYEQTYLTNEEEYCEHATARLSTLMEEPYIDYDNAEFPHEEGVMDYGDFMAGIQEIP</sequence>
<gene>
    <name evidence="2" type="ORF">V5O48_019280</name>
</gene>
<protein>
    <recommendedName>
        <fullName evidence="4">CCHC-type domain-containing protein</fullName>
    </recommendedName>
</protein>
<dbReference type="Proteomes" id="UP001465976">
    <property type="component" value="Unassembled WGS sequence"/>
</dbReference>
<feature type="non-terminal residue" evidence="2">
    <location>
        <position position="1"/>
    </location>
</feature>
<feature type="compositionally biased region" description="Basic and acidic residues" evidence="1">
    <location>
        <begin position="7"/>
        <end position="19"/>
    </location>
</feature>
<feature type="compositionally biased region" description="Polar residues" evidence="1">
    <location>
        <begin position="144"/>
        <end position="155"/>
    </location>
</feature>
<feature type="non-terminal residue" evidence="2">
    <location>
        <position position="314"/>
    </location>
</feature>
<feature type="compositionally biased region" description="Polar residues" evidence="1">
    <location>
        <begin position="29"/>
        <end position="41"/>
    </location>
</feature>
<accession>A0ABR3EIU8</accession>
<feature type="compositionally biased region" description="Basic and acidic residues" evidence="1">
    <location>
        <begin position="127"/>
        <end position="140"/>
    </location>
</feature>
<feature type="region of interest" description="Disordered" evidence="1">
    <location>
        <begin position="127"/>
        <end position="165"/>
    </location>
</feature>
<organism evidence="2 3">
    <name type="scientific">Marasmius crinis-equi</name>
    <dbReference type="NCBI Taxonomy" id="585013"/>
    <lineage>
        <taxon>Eukaryota</taxon>
        <taxon>Fungi</taxon>
        <taxon>Dikarya</taxon>
        <taxon>Basidiomycota</taxon>
        <taxon>Agaricomycotina</taxon>
        <taxon>Agaricomycetes</taxon>
        <taxon>Agaricomycetidae</taxon>
        <taxon>Agaricales</taxon>
        <taxon>Marasmiineae</taxon>
        <taxon>Marasmiaceae</taxon>
        <taxon>Marasmius</taxon>
    </lineage>
</organism>
<keyword evidence="3" id="KW-1185">Reference proteome</keyword>
<proteinExistence type="predicted"/>
<feature type="region of interest" description="Disordered" evidence="1">
    <location>
        <begin position="82"/>
        <end position="103"/>
    </location>
</feature>
<dbReference type="EMBL" id="JBAHYK010004473">
    <property type="protein sequence ID" value="KAL0562798.1"/>
    <property type="molecule type" value="Genomic_DNA"/>
</dbReference>
<evidence type="ECO:0000256" key="1">
    <source>
        <dbReference type="SAM" id="MobiDB-lite"/>
    </source>
</evidence>
<evidence type="ECO:0000313" key="3">
    <source>
        <dbReference type="Proteomes" id="UP001465976"/>
    </source>
</evidence>
<comment type="caution">
    <text evidence="2">The sequence shown here is derived from an EMBL/GenBank/DDBJ whole genome shotgun (WGS) entry which is preliminary data.</text>
</comment>
<feature type="region of interest" description="Disordered" evidence="1">
    <location>
        <begin position="1"/>
        <end position="41"/>
    </location>
</feature>
<name>A0ABR3EIU8_9AGAR</name>
<reference evidence="2 3" key="1">
    <citation type="submission" date="2024-02" db="EMBL/GenBank/DDBJ databases">
        <title>A draft genome for the cacao thread blight pathogen Marasmius crinis-equi.</title>
        <authorList>
            <person name="Cohen S.P."/>
            <person name="Baruah I.K."/>
            <person name="Amoako-Attah I."/>
            <person name="Bukari Y."/>
            <person name="Meinhardt L.W."/>
            <person name="Bailey B.A."/>
        </authorList>
    </citation>
    <scope>NUCLEOTIDE SEQUENCE [LARGE SCALE GENOMIC DNA]</scope>
    <source>
        <strain evidence="2 3">GH-76</strain>
    </source>
</reference>
<evidence type="ECO:0008006" key="4">
    <source>
        <dbReference type="Google" id="ProtNLM"/>
    </source>
</evidence>
<evidence type="ECO:0000313" key="2">
    <source>
        <dbReference type="EMBL" id="KAL0562798.1"/>
    </source>
</evidence>